<proteinExistence type="predicted"/>
<dbReference type="AlphaFoldDB" id="A0A6P1LHL9"/>
<feature type="compositionally biased region" description="Acidic residues" evidence="2">
    <location>
        <begin position="265"/>
        <end position="283"/>
    </location>
</feature>
<protein>
    <submittedName>
        <fullName evidence="3">Uncharacterized protein</fullName>
    </submittedName>
</protein>
<feature type="region of interest" description="Disordered" evidence="2">
    <location>
        <begin position="265"/>
        <end position="288"/>
    </location>
</feature>
<evidence type="ECO:0000313" key="4">
    <source>
        <dbReference type="Proteomes" id="UP000464283"/>
    </source>
</evidence>
<organism evidence="3 4">
    <name type="scientific">Malacoplasma iowae 695</name>
    <dbReference type="NCBI Taxonomy" id="1048830"/>
    <lineage>
        <taxon>Bacteria</taxon>
        <taxon>Bacillati</taxon>
        <taxon>Mycoplasmatota</taxon>
        <taxon>Mycoplasmoidales</taxon>
        <taxon>Mycoplasmoidaceae</taxon>
        <taxon>Malacoplasma</taxon>
    </lineage>
</organism>
<feature type="coiled-coil region" evidence="1">
    <location>
        <begin position="410"/>
        <end position="454"/>
    </location>
</feature>
<dbReference type="Proteomes" id="UP000464283">
    <property type="component" value="Chromosome"/>
</dbReference>
<accession>A0A6P1LHL9</accession>
<evidence type="ECO:0000313" key="3">
    <source>
        <dbReference type="EMBL" id="QHG89901.1"/>
    </source>
</evidence>
<reference evidence="4" key="1">
    <citation type="submission" date="2018-11" db="EMBL/GenBank/DDBJ databases">
        <title>The first complete genome sequence of Mycoplasma iowae strain 695.</title>
        <authorList>
            <person name="Ghanem M."/>
            <person name="El-Gazzar M."/>
        </authorList>
    </citation>
    <scope>NUCLEOTIDE SEQUENCE [LARGE SCALE GENOMIC DNA]</scope>
    <source>
        <strain evidence="4">695</strain>
    </source>
</reference>
<dbReference type="SUPFAM" id="SSF100950">
    <property type="entry name" value="NagB/RpiA/CoA transferase-like"/>
    <property type="match status" value="1"/>
</dbReference>
<evidence type="ECO:0000256" key="2">
    <source>
        <dbReference type="SAM" id="MobiDB-lite"/>
    </source>
</evidence>
<dbReference type="RefSeq" id="WP_129692720.1">
    <property type="nucleotide sequence ID" value="NZ_CP033512.2"/>
</dbReference>
<dbReference type="InterPro" id="IPR037171">
    <property type="entry name" value="NagB/RpiA_transferase-like"/>
</dbReference>
<dbReference type="KEGG" id="miw:EER00_03330"/>
<dbReference type="EMBL" id="CP033512">
    <property type="protein sequence ID" value="QHG89901.1"/>
    <property type="molecule type" value="Genomic_DNA"/>
</dbReference>
<gene>
    <name evidence="3" type="ORF">EER00_03330</name>
</gene>
<dbReference type="Gene3D" id="3.40.50.1360">
    <property type="match status" value="1"/>
</dbReference>
<dbReference type="GeneID" id="96867210"/>
<name>A0A6P1LHL9_MALIO</name>
<evidence type="ECO:0000256" key="1">
    <source>
        <dbReference type="SAM" id="Coils"/>
    </source>
</evidence>
<keyword evidence="1" id="KW-0175">Coiled coil</keyword>
<sequence length="758" mass="88724">MAVVIKSCKNIKQLNKKIIKDIKKILSDKPSSRIGFYWDESLSEIFNALVKTKKIQWFSSRIVPIVEYKDDQTLMFEDILKNHFIDKIDISQGNYASLKDRINKLSDNGNLNDLYKFSDGLDLVIFGIDKRGNFLFNDFESKIDYINYANNGNQLISPGIKSIMLAKQIICIVIDEEADNIVRIINDKKIDKDDIITLLNFHNNITLFTTNNIIKKKEINKEGLSEEYTPLYEELFSETESNESDNNFKFSNDLLDDKVDDSTIDEELNDEDETESSIEETEIKEEKEDLLDHLDDLVKDEEPTQEELEAIENELNNDDVEIINSDSDEYDSLSLSDVDVIETEIKDDIEDETIQVDEVEIEEERTTDEEFEDDLSHLKDSLEQDDDFGVEELETIDTVEIPQEIKSNALNEEDLEILRLKEVQRILEEELKNLEESTQEFKKIHQNLNNYIDKSNNIEPKYEKQDEVVILDEIKDNSLNKEYIVEEKHIKQETNTNKEKDLLIDEIVITEKDININPPVETVTIIKEDDKPLEIIDETKPDNQSQTYIDKNKSEQINQIQSIIDNQKELEKLYDLTYQPRTIKRDYVITNPKTKEQIQRIIDIKEDALRMIEQLIIKNRLDQKTLTEKDLPNTQSEFYKVKYIPGNRPTPMLMLYNEPNEQVYSANVKRMIDTYKILINNKSFNSSNKHFWNIGSYVSFNEQTNEVDLIAFEHFDTLIFLLRTINRPLYFFVKKETAAILTVLASKFNNELLVLKMS</sequence>